<dbReference type="Gene3D" id="3.30.70.100">
    <property type="match status" value="1"/>
</dbReference>
<feature type="domain" description="HMA" evidence="2">
    <location>
        <begin position="152"/>
        <end position="218"/>
    </location>
</feature>
<dbReference type="EMBL" id="JACGCM010000932">
    <property type="protein sequence ID" value="KAF6164356.1"/>
    <property type="molecule type" value="Genomic_DNA"/>
</dbReference>
<evidence type="ECO:0000313" key="4">
    <source>
        <dbReference type="Proteomes" id="UP000541444"/>
    </source>
</evidence>
<comment type="caution">
    <text evidence="3">The sequence shown here is derived from an EMBL/GenBank/DDBJ whole genome shotgun (WGS) entry which is preliminary data.</text>
</comment>
<evidence type="ECO:0000313" key="3">
    <source>
        <dbReference type="EMBL" id="KAF6164356.1"/>
    </source>
</evidence>
<dbReference type="GO" id="GO:0046872">
    <property type="term" value="F:metal ion binding"/>
    <property type="evidence" value="ECO:0007669"/>
    <property type="project" value="InterPro"/>
</dbReference>
<dbReference type="InterPro" id="IPR036163">
    <property type="entry name" value="HMA_dom_sf"/>
</dbReference>
<dbReference type="PANTHER" id="PTHR46119">
    <property type="entry name" value="OS08G0405700 PROTEIN"/>
    <property type="match status" value="1"/>
</dbReference>
<name>A0A7J7NB24_9MAGN</name>
<dbReference type="Pfam" id="PF00403">
    <property type="entry name" value="HMA"/>
    <property type="match status" value="1"/>
</dbReference>
<reference evidence="3 4" key="1">
    <citation type="journal article" date="2020" name="IScience">
        <title>Genome Sequencing of the Endangered Kingdonia uniflora (Circaeasteraceae, Ranunculales) Reveals Potential Mechanisms of Evolutionary Specialization.</title>
        <authorList>
            <person name="Sun Y."/>
            <person name="Deng T."/>
            <person name="Zhang A."/>
            <person name="Moore M.J."/>
            <person name="Landis J.B."/>
            <person name="Lin N."/>
            <person name="Zhang H."/>
            <person name="Zhang X."/>
            <person name="Huang J."/>
            <person name="Zhang X."/>
            <person name="Sun H."/>
            <person name="Wang H."/>
        </authorList>
    </citation>
    <scope>NUCLEOTIDE SEQUENCE [LARGE SCALE GENOMIC DNA]</scope>
    <source>
        <strain evidence="3">TB1705</strain>
        <tissue evidence="3">Leaf</tissue>
    </source>
</reference>
<feature type="compositionally biased region" description="Polar residues" evidence="1">
    <location>
        <begin position="86"/>
        <end position="100"/>
    </location>
</feature>
<feature type="compositionally biased region" description="Pro residues" evidence="1">
    <location>
        <begin position="55"/>
        <end position="64"/>
    </location>
</feature>
<dbReference type="SUPFAM" id="SSF55008">
    <property type="entry name" value="HMA, heavy metal-associated domain"/>
    <property type="match status" value="1"/>
</dbReference>
<sequence length="229" mass="24942">MKSIDLLCASPASIATCSSIDQHNPIIKLGGRAIDRHNPHLRDTRRSKPIVPSSTPQPPLPPPNSKSFHQNSRKKKKKTSSGSPSVAKQIQQQNIFSPPGSSRCLLSDTDKIFDVVPEFNPRKALVSVKPTPTWFDNSRALVASSSSNMPPDQVVVLRVSLHCKACEGKVRKHISRMQGVTSFMIDFQAKKVTVIGDVTPLGVLSSVSKVKAAQFWSSSQTPPSFSSTF</sequence>
<evidence type="ECO:0000256" key="1">
    <source>
        <dbReference type="SAM" id="MobiDB-lite"/>
    </source>
</evidence>
<dbReference type="Proteomes" id="UP000541444">
    <property type="component" value="Unassembled WGS sequence"/>
</dbReference>
<feature type="region of interest" description="Disordered" evidence="1">
    <location>
        <begin position="31"/>
        <end position="102"/>
    </location>
</feature>
<accession>A0A7J7NB24</accession>
<dbReference type="OrthoDB" id="689350at2759"/>
<feature type="compositionally biased region" description="Basic and acidic residues" evidence="1">
    <location>
        <begin position="33"/>
        <end position="46"/>
    </location>
</feature>
<proteinExistence type="predicted"/>
<evidence type="ECO:0000259" key="2">
    <source>
        <dbReference type="PROSITE" id="PS50846"/>
    </source>
</evidence>
<dbReference type="CDD" id="cd00371">
    <property type="entry name" value="HMA"/>
    <property type="match status" value="1"/>
</dbReference>
<dbReference type="PANTHER" id="PTHR46119:SF15">
    <property type="entry name" value="PROTEIN SODIUM POTASSIUM ROOT DEFECTIVE 2"/>
    <property type="match status" value="1"/>
</dbReference>
<protein>
    <recommendedName>
        <fullName evidence="2">HMA domain-containing protein</fullName>
    </recommendedName>
</protein>
<gene>
    <name evidence="3" type="ORF">GIB67_037513</name>
</gene>
<dbReference type="AlphaFoldDB" id="A0A7J7NB24"/>
<organism evidence="3 4">
    <name type="scientific">Kingdonia uniflora</name>
    <dbReference type="NCBI Taxonomy" id="39325"/>
    <lineage>
        <taxon>Eukaryota</taxon>
        <taxon>Viridiplantae</taxon>
        <taxon>Streptophyta</taxon>
        <taxon>Embryophyta</taxon>
        <taxon>Tracheophyta</taxon>
        <taxon>Spermatophyta</taxon>
        <taxon>Magnoliopsida</taxon>
        <taxon>Ranunculales</taxon>
        <taxon>Circaeasteraceae</taxon>
        <taxon>Kingdonia</taxon>
    </lineage>
</organism>
<dbReference type="PROSITE" id="PS50846">
    <property type="entry name" value="HMA_2"/>
    <property type="match status" value="1"/>
</dbReference>
<keyword evidence="4" id="KW-1185">Reference proteome</keyword>
<dbReference type="InterPro" id="IPR044526">
    <property type="entry name" value="NAKR1-3"/>
</dbReference>
<dbReference type="InterPro" id="IPR006121">
    <property type="entry name" value="HMA_dom"/>
</dbReference>